<feature type="domain" description="Plastocyanin-like" evidence="2">
    <location>
        <begin position="548"/>
        <end position="628"/>
    </location>
</feature>
<feature type="transmembrane region" description="Helical" evidence="1">
    <location>
        <begin position="141"/>
        <end position="162"/>
    </location>
</feature>
<dbReference type="PANTHER" id="PTHR11709:SF482">
    <property type="entry name" value="COPPER-CONTAINING NITRITE REDUCTASE"/>
    <property type="match status" value="1"/>
</dbReference>
<evidence type="ECO:0000259" key="2">
    <source>
        <dbReference type="Pfam" id="PF07731"/>
    </source>
</evidence>
<keyword evidence="5" id="KW-1185">Reference proteome</keyword>
<dbReference type="Pfam" id="PF07731">
    <property type="entry name" value="Cu-oxidase_2"/>
    <property type="match status" value="1"/>
</dbReference>
<dbReference type="InterPro" id="IPR011707">
    <property type="entry name" value="Cu-oxidase-like_N"/>
</dbReference>
<dbReference type="InterPro" id="IPR008972">
    <property type="entry name" value="Cupredoxin"/>
</dbReference>
<dbReference type="InterPro" id="IPR011706">
    <property type="entry name" value="Cu-oxidase_C"/>
</dbReference>
<feature type="transmembrane region" description="Helical" evidence="1">
    <location>
        <begin position="6"/>
        <end position="30"/>
    </location>
</feature>
<accession>A0ABS4YRG9</accession>
<name>A0ABS4YRG9_9MICC</name>
<evidence type="ECO:0000259" key="3">
    <source>
        <dbReference type="Pfam" id="PF07732"/>
    </source>
</evidence>
<reference evidence="4 5" key="1">
    <citation type="submission" date="2021-03" db="EMBL/GenBank/DDBJ databases">
        <title>Sequencing the genomes of 1000 actinobacteria strains.</title>
        <authorList>
            <person name="Klenk H.-P."/>
        </authorList>
    </citation>
    <scope>NUCLEOTIDE SEQUENCE [LARGE SCALE GENOMIC DNA]</scope>
    <source>
        <strain evidence="4 5">DSM 16005</strain>
    </source>
</reference>
<evidence type="ECO:0000256" key="1">
    <source>
        <dbReference type="SAM" id="Phobius"/>
    </source>
</evidence>
<dbReference type="EMBL" id="JAGIOI010000001">
    <property type="protein sequence ID" value="MBP2411391.1"/>
    <property type="molecule type" value="Genomic_DNA"/>
</dbReference>
<sequence>MSVTALLAADLIAAVATVAVWLGAAVLAVGQLGGANSAKARWGLGVNAAGIAALAALWWMASLLARHGWWFVQEKISFALPILSIHAAIATVLAAGPLTKAATGRRVAGLPLLVPVAYIGAAAAAIAGIIARLVVGYPLESAPAVVPYLLVLLATALSWLILAHVGRRAVGSLAGFTAFVLIGSLTFVWLGPASEPGVLAGGHGHAGTVHGAQPSLAGTAAQVPLTDLPADLSGLTGRHRQFTLTAARQRLTLSGGVAADAWTYGSVPGPELRVFQGDRVSVALHNTDISEGVTIHWHGYDVPNKMDGVAAVTQNAVLPGETFTYDFVARDAGSYWYHTHQVSSDGVRRGLYGMFIVLPRDGIAESLDLSVPVHTFRRAVVFGSSDAAQNHSVPIGTPVRLRVANTDQQPHRLRLTGSPYRVVAVDGHDVMDPTDIAGQPLRLPAGGRVDLALRMPEAPVSLRTDSAKAVSLNLLPVGVTAAPSVSPPRSLASQAMDAAALPDVDLLRYGRPTPAAQPRGTSVVEATMVLDRLPRLMDGLPGFGYTVNGSVYPHIPGIEVTTGQVVRLTVANRGWETHPMDVHGHHVLVLARNGVPAIGSPLWLDTFDVQPGEVWEVALVADNPGVWMDTATI</sequence>
<proteinExistence type="predicted"/>
<dbReference type="PANTHER" id="PTHR11709">
    <property type="entry name" value="MULTI-COPPER OXIDASE"/>
    <property type="match status" value="1"/>
</dbReference>
<feature type="transmembrane region" description="Helical" evidence="1">
    <location>
        <begin position="76"/>
        <end position="98"/>
    </location>
</feature>
<keyword evidence="1" id="KW-1133">Transmembrane helix</keyword>
<evidence type="ECO:0000313" key="4">
    <source>
        <dbReference type="EMBL" id="MBP2411391.1"/>
    </source>
</evidence>
<protein>
    <submittedName>
        <fullName evidence="4">FtsP/CotA-like multicopper oxidase with cupredoxin domain</fullName>
    </submittedName>
</protein>
<keyword evidence="1" id="KW-0812">Transmembrane</keyword>
<dbReference type="Proteomes" id="UP000711614">
    <property type="component" value="Unassembled WGS sequence"/>
</dbReference>
<feature type="transmembrane region" description="Helical" evidence="1">
    <location>
        <begin position="42"/>
        <end position="64"/>
    </location>
</feature>
<dbReference type="Pfam" id="PF07732">
    <property type="entry name" value="Cu-oxidase_3"/>
    <property type="match status" value="1"/>
</dbReference>
<dbReference type="RefSeq" id="WP_209676477.1">
    <property type="nucleotide sequence ID" value="NZ_JAGIOI010000001.1"/>
</dbReference>
<dbReference type="Gene3D" id="2.60.40.420">
    <property type="entry name" value="Cupredoxins - blue copper proteins"/>
    <property type="match status" value="3"/>
</dbReference>
<organism evidence="4 5">
    <name type="scientific">Arthrobacter stackebrandtii</name>
    <dbReference type="NCBI Taxonomy" id="272161"/>
    <lineage>
        <taxon>Bacteria</taxon>
        <taxon>Bacillati</taxon>
        <taxon>Actinomycetota</taxon>
        <taxon>Actinomycetes</taxon>
        <taxon>Micrococcales</taxon>
        <taxon>Micrococcaceae</taxon>
        <taxon>Arthrobacter</taxon>
    </lineage>
</organism>
<dbReference type="CDD" id="cd04202">
    <property type="entry name" value="CuRO_D2_2dMcoN_like"/>
    <property type="match status" value="1"/>
</dbReference>
<comment type="caution">
    <text evidence="4">The sequence shown here is derived from an EMBL/GenBank/DDBJ whole genome shotgun (WGS) entry which is preliminary data.</text>
</comment>
<gene>
    <name evidence="4" type="ORF">JOF48_000190</name>
</gene>
<dbReference type="InterPro" id="IPR045087">
    <property type="entry name" value="Cu-oxidase_fam"/>
</dbReference>
<feature type="domain" description="Plastocyanin-like" evidence="3">
    <location>
        <begin position="248"/>
        <end position="360"/>
    </location>
</feature>
<feature type="transmembrane region" description="Helical" evidence="1">
    <location>
        <begin position="169"/>
        <end position="190"/>
    </location>
</feature>
<evidence type="ECO:0000313" key="5">
    <source>
        <dbReference type="Proteomes" id="UP000711614"/>
    </source>
</evidence>
<keyword evidence="1" id="KW-0472">Membrane</keyword>
<feature type="transmembrane region" description="Helical" evidence="1">
    <location>
        <begin position="110"/>
        <end position="135"/>
    </location>
</feature>
<dbReference type="SUPFAM" id="SSF49503">
    <property type="entry name" value="Cupredoxins"/>
    <property type="match status" value="3"/>
</dbReference>